<dbReference type="EMBL" id="AGZN01000030">
    <property type="protein sequence ID" value="EKN23980.1"/>
    <property type="molecule type" value="Genomic_DNA"/>
</dbReference>
<gene>
    <name evidence="2" type="ORF">HMPREF1059_02887</name>
</gene>
<accession>A0AAD2TN87</accession>
<dbReference type="Gene3D" id="2.130.10.10">
    <property type="entry name" value="YVTN repeat-like/Quinoprotein amine dehydrogenase"/>
    <property type="match status" value="1"/>
</dbReference>
<feature type="domain" description="Pyrrolo-quinoline quinone repeat" evidence="1">
    <location>
        <begin position="117"/>
        <end position="340"/>
    </location>
</feature>
<dbReference type="InterPro" id="IPR018391">
    <property type="entry name" value="PQQ_b-propeller_rpt"/>
</dbReference>
<name>A0AAD2TN87_PARDI</name>
<evidence type="ECO:0000313" key="2">
    <source>
        <dbReference type="EMBL" id="EKN23980.1"/>
    </source>
</evidence>
<dbReference type="Proteomes" id="UP000006262">
    <property type="component" value="Unassembled WGS sequence"/>
</dbReference>
<dbReference type="Pfam" id="PF13360">
    <property type="entry name" value="PQQ_2"/>
    <property type="match status" value="1"/>
</dbReference>
<dbReference type="PANTHER" id="PTHR34512">
    <property type="entry name" value="CELL SURFACE PROTEIN"/>
    <property type="match status" value="1"/>
</dbReference>
<reference evidence="2 3" key="1">
    <citation type="submission" date="2012-02" db="EMBL/GenBank/DDBJ databases">
        <title>The Genome Sequence of Parabacteroides distasonis CL09T03C24.</title>
        <authorList>
            <consortium name="The Broad Institute Genome Sequencing Platform"/>
            <person name="Earl A."/>
            <person name="Ward D."/>
            <person name="Feldgarden M."/>
            <person name="Gevers D."/>
            <person name="Zitomersky N.L."/>
            <person name="Coyne M.J."/>
            <person name="Comstock L.E."/>
            <person name="Young S.K."/>
            <person name="Zeng Q."/>
            <person name="Gargeya S."/>
            <person name="Fitzgerald M."/>
            <person name="Haas B."/>
            <person name="Abouelleil A."/>
            <person name="Alvarado L."/>
            <person name="Arachchi H.M."/>
            <person name="Berlin A."/>
            <person name="Chapman S.B."/>
            <person name="Gearin G."/>
            <person name="Goldberg J."/>
            <person name="Griggs A."/>
            <person name="Gujja S."/>
            <person name="Hansen M."/>
            <person name="Heiman D."/>
            <person name="Howarth C."/>
            <person name="Larimer J."/>
            <person name="Lui A."/>
            <person name="MacDonald P.J.P."/>
            <person name="McCowen C."/>
            <person name="Montmayeur A."/>
            <person name="Murphy C."/>
            <person name="Neiman D."/>
            <person name="Pearson M."/>
            <person name="Priest M."/>
            <person name="Roberts A."/>
            <person name="Saif S."/>
            <person name="Shea T."/>
            <person name="Sisk P."/>
            <person name="Stolte C."/>
            <person name="Sykes S."/>
            <person name="Wortman J."/>
            <person name="Nusbaum C."/>
            <person name="Birren B."/>
        </authorList>
    </citation>
    <scope>NUCLEOTIDE SEQUENCE [LARGE SCALE GENOMIC DNA]</scope>
    <source>
        <strain evidence="2 3">CL09T03C24</strain>
    </source>
</reference>
<sequence length="423" mass="46448">MITVQKMRLYGLGIAFACFAWVGATAQTPYGWRGPERSGTYPETGLLKEWPAGGPKLLWETMDAGKGYSSPVIVGDRLYLTGMNEDETQEIFSAYTLDGKKVYEVAYSAPWGDTYPETRTTPAIDGDKAYVISGSGEIVCLDIKDGKIVWKVDGGNIYGRKTGNWGTSECPLVYDDKVIYTPAGDQTTMVALNKDTGELIWKTESFGDTGAYVSPILISYKGKRQIIGSTAKHVIGVNPDNGTVEWSFADWGPKEGKWANIAPNTPLYKDGKIFFCHGYNINGVMLQLSDDLKSVSVVWRTDVLDTHHGGYVEVNGTIYGSNWINNNQGNWCAIDWNTGAKGYETTWTGGKGKGSIIAADGMLYCYDERRGAVALVNPDPAKFDIVSEFRITKGVGPHWAHPVIVNGVLYIRHGFALMAYKVK</sequence>
<protein>
    <recommendedName>
        <fullName evidence="1">Pyrrolo-quinoline quinone repeat domain-containing protein</fullName>
    </recommendedName>
</protein>
<dbReference type="InterPro" id="IPR002372">
    <property type="entry name" value="PQQ_rpt_dom"/>
</dbReference>
<evidence type="ECO:0000259" key="1">
    <source>
        <dbReference type="Pfam" id="PF13360"/>
    </source>
</evidence>
<proteinExistence type="predicted"/>
<dbReference type="RefSeq" id="WP_005866869.1">
    <property type="nucleotide sequence ID" value="NZ_JH976489.1"/>
</dbReference>
<dbReference type="PANTHER" id="PTHR34512:SF30">
    <property type="entry name" value="OUTER MEMBRANE PROTEIN ASSEMBLY FACTOR BAMB"/>
    <property type="match status" value="1"/>
</dbReference>
<dbReference type="InterPro" id="IPR015943">
    <property type="entry name" value="WD40/YVTN_repeat-like_dom_sf"/>
</dbReference>
<organism evidence="2 3">
    <name type="scientific">Parabacteroides distasonis CL09T03C24</name>
    <dbReference type="NCBI Taxonomy" id="999417"/>
    <lineage>
        <taxon>Bacteria</taxon>
        <taxon>Pseudomonadati</taxon>
        <taxon>Bacteroidota</taxon>
        <taxon>Bacteroidia</taxon>
        <taxon>Bacteroidales</taxon>
        <taxon>Tannerellaceae</taxon>
        <taxon>Parabacteroides</taxon>
    </lineage>
</organism>
<dbReference type="InterPro" id="IPR011047">
    <property type="entry name" value="Quinoprotein_ADH-like_sf"/>
</dbReference>
<evidence type="ECO:0000313" key="3">
    <source>
        <dbReference type="Proteomes" id="UP000006262"/>
    </source>
</evidence>
<dbReference type="SMART" id="SM00564">
    <property type="entry name" value="PQQ"/>
    <property type="match status" value="3"/>
</dbReference>
<comment type="caution">
    <text evidence="2">The sequence shown here is derived from an EMBL/GenBank/DDBJ whole genome shotgun (WGS) entry which is preliminary data.</text>
</comment>
<dbReference type="SUPFAM" id="SSF50998">
    <property type="entry name" value="Quinoprotein alcohol dehydrogenase-like"/>
    <property type="match status" value="1"/>
</dbReference>
<dbReference type="GeneID" id="93522539"/>
<dbReference type="AlphaFoldDB" id="A0AAD2TN87"/>